<dbReference type="InterPro" id="IPR003599">
    <property type="entry name" value="Ig_sub"/>
</dbReference>
<dbReference type="InterPro" id="IPR052598">
    <property type="entry name" value="IgSF_CEA-related"/>
</dbReference>
<dbReference type="InterPro" id="IPR013098">
    <property type="entry name" value="Ig_I-set"/>
</dbReference>
<evidence type="ECO:0000256" key="5">
    <source>
        <dbReference type="SAM" id="MobiDB-lite"/>
    </source>
</evidence>
<dbReference type="SMART" id="SM00409">
    <property type="entry name" value="IG"/>
    <property type="match status" value="5"/>
</dbReference>
<feature type="transmembrane region" description="Helical" evidence="6">
    <location>
        <begin position="537"/>
        <end position="559"/>
    </location>
</feature>
<feature type="compositionally biased region" description="Polar residues" evidence="5">
    <location>
        <begin position="613"/>
        <end position="634"/>
    </location>
</feature>
<dbReference type="CDD" id="cd00096">
    <property type="entry name" value="Ig"/>
    <property type="match status" value="1"/>
</dbReference>
<dbReference type="Proteomes" id="UP001356427">
    <property type="component" value="Unassembled WGS sequence"/>
</dbReference>
<keyword evidence="4" id="KW-0393">Immunoglobulin domain</keyword>
<feature type="signal peptide" evidence="7">
    <location>
        <begin position="1"/>
        <end position="20"/>
    </location>
</feature>
<dbReference type="EMBL" id="JAGTTL010000002">
    <property type="protein sequence ID" value="KAK6326687.1"/>
    <property type="molecule type" value="Genomic_DNA"/>
</dbReference>
<evidence type="ECO:0000313" key="10">
    <source>
        <dbReference type="Proteomes" id="UP001356427"/>
    </source>
</evidence>
<keyword evidence="1 7" id="KW-0732">Signal</keyword>
<feature type="domain" description="Ig-like" evidence="8">
    <location>
        <begin position="368"/>
        <end position="440"/>
    </location>
</feature>
<dbReference type="Pfam" id="PF07679">
    <property type="entry name" value="I-set"/>
    <property type="match status" value="2"/>
</dbReference>
<evidence type="ECO:0000256" key="6">
    <source>
        <dbReference type="SAM" id="Phobius"/>
    </source>
</evidence>
<dbReference type="AlphaFoldDB" id="A0AAN8MJL5"/>
<dbReference type="PROSITE" id="PS50835">
    <property type="entry name" value="IG_LIKE"/>
    <property type="match status" value="4"/>
</dbReference>
<dbReference type="PANTHER" id="PTHR44337:SF16">
    <property type="entry name" value="CARCINOEMBRYONIC ANTIGEN-RELATED CELL ADHESION MOLECULE 20-LIKE-RELATED"/>
    <property type="match status" value="1"/>
</dbReference>
<proteinExistence type="predicted"/>
<comment type="caution">
    <text evidence="9">The sequence shown here is derived from an EMBL/GenBank/DDBJ whole genome shotgun (WGS) entry which is preliminary data.</text>
</comment>
<keyword evidence="3" id="KW-0325">Glycoprotein</keyword>
<feature type="chain" id="PRO_5042926110" description="Ig-like domain-containing protein" evidence="7">
    <location>
        <begin position="21"/>
        <end position="681"/>
    </location>
</feature>
<evidence type="ECO:0000256" key="3">
    <source>
        <dbReference type="ARBA" id="ARBA00023180"/>
    </source>
</evidence>
<keyword evidence="6" id="KW-1133">Transmembrane helix</keyword>
<accession>A0AAN8MJL5</accession>
<dbReference type="Pfam" id="PF13927">
    <property type="entry name" value="Ig_3"/>
    <property type="match status" value="1"/>
</dbReference>
<dbReference type="InterPro" id="IPR013783">
    <property type="entry name" value="Ig-like_fold"/>
</dbReference>
<feature type="region of interest" description="Disordered" evidence="5">
    <location>
        <begin position="566"/>
        <end position="681"/>
    </location>
</feature>
<feature type="compositionally biased region" description="Polar residues" evidence="5">
    <location>
        <begin position="666"/>
        <end position="681"/>
    </location>
</feature>
<gene>
    <name evidence="9" type="ORF">J4Q44_G00023320</name>
</gene>
<evidence type="ECO:0000256" key="7">
    <source>
        <dbReference type="SAM" id="SignalP"/>
    </source>
</evidence>
<keyword evidence="2" id="KW-1015">Disulfide bond</keyword>
<dbReference type="InterPro" id="IPR003598">
    <property type="entry name" value="Ig_sub2"/>
</dbReference>
<evidence type="ECO:0000259" key="8">
    <source>
        <dbReference type="PROSITE" id="PS50835"/>
    </source>
</evidence>
<keyword evidence="10" id="KW-1185">Reference proteome</keyword>
<protein>
    <recommendedName>
        <fullName evidence="8">Ig-like domain-containing protein</fullName>
    </recommendedName>
</protein>
<dbReference type="Gene3D" id="2.60.40.10">
    <property type="entry name" value="Immunoglobulins"/>
    <property type="match status" value="5"/>
</dbReference>
<feature type="compositionally biased region" description="Polar residues" evidence="5">
    <location>
        <begin position="566"/>
        <end position="590"/>
    </location>
</feature>
<evidence type="ECO:0000256" key="1">
    <source>
        <dbReference type="ARBA" id="ARBA00022729"/>
    </source>
</evidence>
<dbReference type="InterPro" id="IPR007110">
    <property type="entry name" value="Ig-like_dom"/>
</dbReference>
<evidence type="ECO:0000313" key="9">
    <source>
        <dbReference type="EMBL" id="KAK6326687.1"/>
    </source>
</evidence>
<sequence>MDYTLFTAAVVLLTSGLCAGQSVLPPGPLTGAIGGRVKFTTTLSPPAKPFVSVSWTFNRVNIITSTTVNITNADHKEQISLDRTTGSLELWNLGLRDQGEYRVSIIPDGALELQGATTLDVYVLLSAATITCPPATLIAGISSTNLTCEAAGNISSIQWIKDGLPLSPSNNITFSADNRTVYLSPVQVIDNGEYECLVSNRVSNWTASHNLTVNFGPQNISIDGPSAASTGRRVTLSCSADSIPRATFTWMFNRTEMGVNNTLYVIERMEALHIGNYTCTATNNITGLKDSVVYKLRGPGYGDRITLNKTTWSLELRNLTLADSGEYRLAITTATAETINGSTKLVVYENVSDANITGPTNHLFADVSSATLTCEAAGNITAIQWMKEGQPLSAGGNIFFSEENRNVSISPVKRHDGGEYLCKLINPVSSATAYYSMIVNYGPDSMIILGEHVAEMESSTLIYCSVQSVPPAAFTWLFNGQQTGVHEAGYIIKSVSYNNSGDYRCDIRNDLTGHVVSMGHSLSVKEKAPPPLSPEGAAGIAVAVMLIVVAVALGLYFGITHHWNNKGNNKQKADTDTLSQTEDMSMSSSDKGCEGHELTTQIQDRTHDRKQPQPATSHTVATSHTIATSHTPGTKASAGVNEYECVGNKKTGAPTPPPRRKLLTRQTNTDTGSNIYNKSIK</sequence>
<feature type="domain" description="Ig-like" evidence="8">
    <location>
        <begin position="107"/>
        <end position="212"/>
    </location>
</feature>
<evidence type="ECO:0000256" key="2">
    <source>
        <dbReference type="ARBA" id="ARBA00023157"/>
    </source>
</evidence>
<feature type="domain" description="Ig-like" evidence="8">
    <location>
        <begin position="217"/>
        <end position="295"/>
    </location>
</feature>
<dbReference type="SMART" id="SM00408">
    <property type="entry name" value="IGc2"/>
    <property type="match status" value="4"/>
</dbReference>
<dbReference type="PANTHER" id="PTHR44337">
    <property type="entry name" value="CARCINOEMBRYONIC ANTIGEN-RELATED CELL ADHESION MOLECULE 8"/>
    <property type="match status" value="1"/>
</dbReference>
<dbReference type="InterPro" id="IPR036179">
    <property type="entry name" value="Ig-like_dom_sf"/>
</dbReference>
<keyword evidence="6" id="KW-0812">Transmembrane</keyword>
<organism evidence="9 10">
    <name type="scientific">Coregonus suidteri</name>
    <dbReference type="NCBI Taxonomy" id="861788"/>
    <lineage>
        <taxon>Eukaryota</taxon>
        <taxon>Metazoa</taxon>
        <taxon>Chordata</taxon>
        <taxon>Craniata</taxon>
        <taxon>Vertebrata</taxon>
        <taxon>Euteleostomi</taxon>
        <taxon>Actinopterygii</taxon>
        <taxon>Neopterygii</taxon>
        <taxon>Teleostei</taxon>
        <taxon>Protacanthopterygii</taxon>
        <taxon>Salmoniformes</taxon>
        <taxon>Salmonidae</taxon>
        <taxon>Coregoninae</taxon>
        <taxon>Coregonus</taxon>
    </lineage>
</organism>
<keyword evidence="6" id="KW-0472">Membrane</keyword>
<reference evidence="9 10" key="1">
    <citation type="submission" date="2021-04" db="EMBL/GenBank/DDBJ databases">
        <authorList>
            <person name="De Guttry C."/>
            <person name="Zahm M."/>
            <person name="Klopp C."/>
            <person name="Cabau C."/>
            <person name="Louis A."/>
            <person name="Berthelot C."/>
            <person name="Parey E."/>
            <person name="Roest Crollius H."/>
            <person name="Montfort J."/>
            <person name="Robinson-Rechavi M."/>
            <person name="Bucao C."/>
            <person name="Bouchez O."/>
            <person name="Gislard M."/>
            <person name="Lluch J."/>
            <person name="Milhes M."/>
            <person name="Lampietro C."/>
            <person name="Lopez Roques C."/>
            <person name="Donnadieu C."/>
            <person name="Braasch I."/>
            <person name="Desvignes T."/>
            <person name="Postlethwait J."/>
            <person name="Bobe J."/>
            <person name="Wedekind C."/>
            <person name="Guiguen Y."/>
        </authorList>
    </citation>
    <scope>NUCLEOTIDE SEQUENCE [LARGE SCALE GENOMIC DNA]</scope>
    <source>
        <strain evidence="9">Cs_M1</strain>
        <tissue evidence="9">Blood</tissue>
    </source>
</reference>
<dbReference type="SUPFAM" id="SSF48726">
    <property type="entry name" value="Immunoglobulin"/>
    <property type="match status" value="5"/>
</dbReference>
<name>A0AAN8MJL5_9TELE</name>
<evidence type="ECO:0000256" key="4">
    <source>
        <dbReference type="ARBA" id="ARBA00023319"/>
    </source>
</evidence>
<feature type="domain" description="Ig-like" evidence="8">
    <location>
        <begin position="443"/>
        <end position="523"/>
    </location>
</feature>